<dbReference type="Proteomes" id="UP000027586">
    <property type="component" value="Unassembled WGS sequence"/>
</dbReference>
<accession>A0A068RS49</accession>
<evidence type="ECO:0000313" key="2">
    <source>
        <dbReference type="Proteomes" id="UP000027586"/>
    </source>
</evidence>
<sequence>MLIDSKVTQLVPSFNNSLHENERFAVAGRNPELTFIQKQGFFIPRKVAIITDANTAVDFYLHGNHNR</sequence>
<name>A0A068RS49_9FUNG</name>
<protein>
    <submittedName>
        <fullName evidence="1">Uncharacterized protein</fullName>
    </submittedName>
</protein>
<dbReference type="EMBL" id="CBTN010000013">
    <property type="protein sequence ID" value="CDH52447.1"/>
    <property type="molecule type" value="Genomic_DNA"/>
</dbReference>
<reference evidence="1" key="1">
    <citation type="submission" date="2013-08" db="EMBL/GenBank/DDBJ databases">
        <title>Gene expansion shapes genome architecture in the human pathogen Lichtheimia corymbifera: an evolutionary genomics analysis in the ancient terrestrial Mucorales (Mucoromycotina).</title>
        <authorList>
            <person name="Schwartze V.U."/>
            <person name="Winter S."/>
            <person name="Shelest E."/>
            <person name="Marcet-Houben M."/>
            <person name="Horn F."/>
            <person name="Wehner S."/>
            <person name="Hoffmann K."/>
            <person name="Riege K."/>
            <person name="Sammeth M."/>
            <person name="Nowrousian M."/>
            <person name="Valiante V."/>
            <person name="Linde J."/>
            <person name="Jacobsen I.D."/>
            <person name="Marz M."/>
            <person name="Brakhage A.A."/>
            <person name="Gabaldon T."/>
            <person name="Bocker S."/>
            <person name="Voigt K."/>
        </authorList>
    </citation>
    <scope>NUCLEOTIDE SEQUENCE [LARGE SCALE GENOMIC DNA]</scope>
    <source>
        <strain evidence="1">FSU 9682</strain>
    </source>
</reference>
<keyword evidence="2" id="KW-1185">Reference proteome</keyword>
<proteinExistence type="predicted"/>
<organism evidence="1 2">
    <name type="scientific">Lichtheimia corymbifera JMRC:FSU:9682</name>
    <dbReference type="NCBI Taxonomy" id="1263082"/>
    <lineage>
        <taxon>Eukaryota</taxon>
        <taxon>Fungi</taxon>
        <taxon>Fungi incertae sedis</taxon>
        <taxon>Mucoromycota</taxon>
        <taxon>Mucoromycotina</taxon>
        <taxon>Mucoromycetes</taxon>
        <taxon>Mucorales</taxon>
        <taxon>Lichtheimiaceae</taxon>
        <taxon>Lichtheimia</taxon>
    </lineage>
</organism>
<gene>
    <name evidence="1" type="ORF">LCOR_03915.1</name>
</gene>
<dbReference type="AlphaFoldDB" id="A0A068RS49"/>
<comment type="caution">
    <text evidence="1">The sequence shown here is derived from an EMBL/GenBank/DDBJ whole genome shotgun (WGS) entry which is preliminary data.</text>
</comment>
<dbReference type="VEuPathDB" id="FungiDB:LCOR_03915.1"/>
<evidence type="ECO:0000313" key="1">
    <source>
        <dbReference type="EMBL" id="CDH52447.1"/>
    </source>
</evidence>